<dbReference type="InterPro" id="IPR001995">
    <property type="entry name" value="Peptidase_A2_cat"/>
</dbReference>
<dbReference type="GO" id="GO:0004190">
    <property type="term" value="F:aspartic-type endopeptidase activity"/>
    <property type="evidence" value="ECO:0007669"/>
    <property type="project" value="InterPro"/>
</dbReference>
<dbReference type="Gene3D" id="3.40.50.720">
    <property type="entry name" value="NAD(P)-binding Rossmann-like Domain"/>
    <property type="match status" value="1"/>
</dbReference>
<dbReference type="GO" id="GO:0016491">
    <property type="term" value="F:oxidoreductase activity"/>
    <property type="evidence" value="ECO:0007669"/>
    <property type="project" value="UniProtKB-KW"/>
</dbReference>
<evidence type="ECO:0000259" key="5">
    <source>
        <dbReference type="PROSITE" id="PS50175"/>
    </source>
</evidence>
<evidence type="ECO:0000313" key="7">
    <source>
        <dbReference type="Proteomes" id="UP000027222"/>
    </source>
</evidence>
<dbReference type="InterPro" id="IPR019901">
    <property type="entry name" value="Ergot_alkaloid_biosynthesis"/>
</dbReference>
<keyword evidence="3" id="KW-0017">Alkaloid metabolism</keyword>
<dbReference type="HOGENOM" id="CLU_007383_10_6_1"/>
<dbReference type="SUPFAM" id="SSF51735">
    <property type="entry name" value="NAD(P)-binding Rossmann-fold domains"/>
    <property type="match status" value="1"/>
</dbReference>
<accession>A0A067TL72</accession>
<evidence type="ECO:0000313" key="6">
    <source>
        <dbReference type="EMBL" id="KDR83087.1"/>
    </source>
</evidence>
<proteinExistence type="inferred from homology"/>
<dbReference type="PROSITE" id="PS50175">
    <property type="entry name" value="ASP_PROT_RETROV"/>
    <property type="match status" value="1"/>
</dbReference>
<dbReference type="Gene3D" id="3.90.25.10">
    <property type="entry name" value="UDP-galactose 4-epimerase, domain 1"/>
    <property type="match status" value="1"/>
</dbReference>
<dbReference type="InterPro" id="IPR036291">
    <property type="entry name" value="NAD(P)-bd_dom_sf"/>
</dbReference>
<dbReference type="GO" id="GO:0006508">
    <property type="term" value="P:proteolysis"/>
    <property type="evidence" value="ECO:0007669"/>
    <property type="project" value="InterPro"/>
</dbReference>
<comment type="similarity">
    <text evidence="2">Belongs to the fgaFS/easG family.</text>
</comment>
<evidence type="ECO:0000256" key="1">
    <source>
        <dbReference type="ARBA" id="ARBA00005107"/>
    </source>
</evidence>
<dbReference type="UniPathway" id="UPA00327"/>
<dbReference type="PANTHER" id="PTHR43162:SF1">
    <property type="entry name" value="PRESTALK A DIFFERENTIATION PROTEIN A"/>
    <property type="match status" value="1"/>
</dbReference>
<gene>
    <name evidence="6" type="ORF">GALMADRAFT_152068</name>
</gene>
<name>A0A067TL72_GALM3</name>
<keyword evidence="7" id="KW-1185">Reference proteome</keyword>
<dbReference type="NCBIfam" id="TIGR03649">
    <property type="entry name" value="ergot_EASG"/>
    <property type="match status" value="1"/>
</dbReference>
<evidence type="ECO:0000256" key="3">
    <source>
        <dbReference type="ARBA" id="ARBA00022589"/>
    </source>
</evidence>
<evidence type="ECO:0000256" key="2">
    <source>
        <dbReference type="ARBA" id="ARBA00005372"/>
    </source>
</evidence>
<organism evidence="6 7">
    <name type="scientific">Galerina marginata (strain CBS 339.88)</name>
    <dbReference type="NCBI Taxonomy" id="685588"/>
    <lineage>
        <taxon>Eukaryota</taxon>
        <taxon>Fungi</taxon>
        <taxon>Dikarya</taxon>
        <taxon>Basidiomycota</taxon>
        <taxon>Agaricomycotina</taxon>
        <taxon>Agaricomycetes</taxon>
        <taxon>Agaricomycetidae</taxon>
        <taxon>Agaricales</taxon>
        <taxon>Agaricineae</taxon>
        <taxon>Strophariaceae</taxon>
        <taxon>Galerina</taxon>
    </lineage>
</organism>
<dbReference type="STRING" id="685588.A0A067TL72"/>
<keyword evidence="4" id="KW-0560">Oxidoreductase</keyword>
<evidence type="ECO:0000256" key="4">
    <source>
        <dbReference type="ARBA" id="ARBA00023002"/>
    </source>
</evidence>
<protein>
    <recommendedName>
        <fullName evidence="5">Peptidase A2 domain-containing protein</fullName>
    </recommendedName>
</protein>
<dbReference type="EMBL" id="KL142369">
    <property type="protein sequence ID" value="KDR83087.1"/>
    <property type="molecule type" value="Genomic_DNA"/>
</dbReference>
<sequence>MTILITGGTGRTGGKLAQLLHAANQPVLIASRSGVAPAPFKAVKFDWTDEKTFGNPFEADSNIDKIYLVVPPIIDVFPVVKPFIDLALSKGVKRIVLCGSSSVEKGGPGPGKVFEYLVDSGADYVVLRPTWFIDNFGAAFLREIVEHDKISTAAGDGRIPFVGVDDIAKAAFDALVVKESPNTDYYVQGPKLYTHDEATAILGEVLGRKITHERVTEEQAVVVFMAQGTPEHYAKIRAWLATRVANGKEEVIFTSPKAIHGKTDLRDYFEANKKLWAKE</sequence>
<dbReference type="Proteomes" id="UP000027222">
    <property type="component" value="Unassembled WGS sequence"/>
</dbReference>
<dbReference type="AlphaFoldDB" id="A0A067TL72"/>
<comment type="pathway">
    <text evidence="1">Alkaloid biosynthesis; ergot alkaloid biosynthesis.</text>
</comment>
<dbReference type="GO" id="GO:0035835">
    <property type="term" value="P:indole alkaloid biosynthetic process"/>
    <property type="evidence" value="ECO:0007669"/>
    <property type="project" value="UniProtKB-UniPathway"/>
</dbReference>
<dbReference type="OrthoDB" id="419598at2759"/>
<feature type="domain" description="Peptidase A2" evidence="5">
    <location>
        <begin position="114"/>
        <end position="128"/>
    </location>
</feature>
<dbReference type="PANTHER" id="PTHR43162">
    <property type="match status" value="1"/>
</dbReference>
<reference evidence="7" key="1">
    <citation type="journal article" date="2014" name="Proc. Natl. Acad. Sci. U.S.A.">
        <title>Extensive sampling of basidiomycete genomes demonstrates inadequacy of the white-rot/brown-rot paradigm for wood decay fungi.</title>
        <authorList>
            <person name="Riley R."/>
            <person name="Salamov A.A."/>
            <person name="Brown D.W."/>
            <person name="Nagy L.G."/>
            <person name="Floudas D."/>
            <person name="Held B.W."/>
            <person name="Levasseur A."/>
            <person name="Lombard V."/>
            <person name="Morin E."/>
            <person name="Otillar R."/>
            <person name="Lindquist E.A."/>
            <person name="Sun H."/>
            <person name="LaButti K.M."/>
            <person name="Schmutz J."/>
            <person name="Jabbour D."/>
            <person name="Luo H."/>
            <person name="Baker S.E."/>
            <person name="Pisabarro A.G."/>
            <person name="Walton J.D."/>
            <person name="Blanchette R.A."/>
            <person name="Henrissat B."/>
            <person name="Martin F."/>
            <person name="Cullen D."/>
            <person name="Hibbett D.S."/>
            <person name="Grigoriev I.V."/>
        </authorList>
    </citation>
    <scope>NUCLEOTIDE SEQUENCE [LARGE SCALE GENOMIC DNA]</scope>
    <source>
        <strain evidence="7">CBS 339.88</strain>
    </source>
</reference>
<dbReference type="InterPro" id="IPR051604">
    <property type="entry name" value="Ergot_Alk_Oxidoreductase"/>
</dbReference>